<keyword evidence="1" id="KW-1133">Transmembrane helix</keyword>
<feature type="transmembrane region" description="Helical" evidence="1">
    <location>
        <begin position="43"/>
        <end position="64"/>
    </location>
</feature>
<accession>A0A9P5TP34</accession>
<evidence type="ECO:0000313" key="3">
    <source>
        <dbReference type="Proteomes" id="UP000724874"/>
    </source>
</evidence>
<feature type="transmembrane region" description="Helical" evidence="1">
    <location>
        <begin position="6"/>
        <end position="31"/>
    </location>
</feature>
<dbReference type="Proteomes" id="UP000724874">
    <property type="component" value="Unassembled WGS sequence"/>
</dbReference>
<protein>
    <submittedName>
        <fullName evidence="2">Uncharacterized protein</fullName>
    </submittedName>
</protein>
<dbReference type="AlphaFoldDB" id="A0A9P5TP34"/>
<sequence length="65" mass="7373">MRITAWRIGLVSVPQVYSLVGLSVLLVARTCNLSVETCFHREVLIQHTTGFIILFFTFIFISSLN</sequence>
<keyword evidence="1" id="KW-0812">Transmembrane</keyword>
<name>A0A9P5TP34_GYMJU</name>
<gene>
    <name evidence="2" type="ORF">CPB84DRAFT_1773733</name>
</gene>
<keyword evidence="3" id="KW-1185">Reference proteome</keyword>
<proteinExistence type="predicted"/>
<evidence type="ECO:0000313" key="2">
    <source>
        <dbReference type="EMBL" id="KAF8903931.1"/>
    </source>
</evidence>
<organism evidence="2 3">
    <name type="scientific">Gymnopilus junonius</name>
    <name type="common">Spectacular rustgill mushroom</name>
    <name type="synonym">Gymnopilus spectabilis subsp. junonius</name>
    <dbReference type="NCBI Taxonomy" id="109634"/>
    <lineage>
        <taxon>Eukaryota</taxon>
        <taxon>Fungi</taxon>
        <taxon>Dikarya</taxon>
        <taxon>Basidiomycota</taxon>
        <taxon>Agaricomycotina</taxon>
        <taxon>Agaricomycetes</taxon>
        <taxon>Agaricomycetidae</taxon>
        <taxon>Agaricales</taxon>
        <taxon>Agaricineae</taxon>
        <taxon>Hymenogastraceae</taxon>
        <taxon>Gymnopilus</taxon>
    </lineage>
</organism>
<dbReference type="EMBL" id="JADNYJ010000028">
    <property type="protein sequence ID" value="KAF8903931.1"/>
    <property type="molecule type" value="Genomic_DNA"/>
</dbReference>
<keyword evidence="1" id="KW-0472">Membrane</keyword>
<reference evidence="2" key="1">
    <citation type="submission" date="2020-11" db="EMBL/GenBank/DDBJ databases">
        <authorList>
            <consortium name="DOE Joint Genome Institute"/>
            <person name="Ahrendt S."/>
            <person name="Riley R."/>
            <person name="Andreopoulos W."/>
            <person name="LaButti K."/>
            <person name="Pangilinan J."/>
            <person name="Ruiz-duenas F.J."/>
            <person name="Barrasa J.M."/>
            <person name="Sanchez-Garcia M."/>
            <person name="Camarero S."/>
            <person name="Miyauchi S."/>
            <person name="Serrano A."/>
            <person name="Linde D."/>
            <person name="Babiker R."/>
            <person name="Drula E."/>
            <person name="Ayuso-Fernandez I."/>
            <person name="Pacheco R."/>
            <person name="Padilla G."/>
            <person name="Ferreira P."/>
            <person name="Barriuso J."/>
            <person name="Kellner H."/>
            <person name="Castanera R."/>
            <person name="Alfaro M."/>
            <person name="Ramirez L."/>
            <person name="Pisabarro A.G."/>
            <person name="Kuo A."/>
            <person name="Tritt A."/>
            <person name="Lipzen A."/>
            <person name="He G."/>
            <person name="Yan M."/>
            <person name="Ng V."/>
            <person name="Cullen D."/>
            <person name="Martin F."/>
            <person name="Rosso M.-N."/>
            <person name="Henrissat B."/>
            <person name="Hibbett D."/>
            <person name="Martinez A.T."/>
            <person name="Grigoriev I.V."/>
        </authorList>
    </citation>
    <scope>NUCLEOTIDE SEQUENCE</scope>
    <source>
        <strain evidence="2">AH 44721</strain>
    </source>
</reference>
<evidence type="ECO:0000256" key="1">
    <source>
        <dbReference type="SAM" id="Phobius"/>
    </source>
</evidence>
<comment type="caution">
    <text evidence="2">The sequence shown here is derived from an EMBL/GenBank/DDBJ whole genome shotgun (WGS) entry which is preliminary data.</text>
</comment>